<feature type="domain" description="Clu" evidence="4">
    <location>
        <begin position="369"/>
        <end position="611"/>
    </location>
</feature>
<dbReference type="Pfam" id="PF13424">
    <property type="entry name" value="TPR_12"/>
    <property type="match status" value="1"/>
</dbReference>
<dbReference type="Pfam" id="PF13236">
    <property type="entry name" value="CLU"/>
    <property type="match status" value="1"/>
</dbReference>
<feature type="compositionally biased region" description="Basic and acidic residues" evidence="3">
    <location>
        <begin position="691"/>
        <end position="714"/>
    </location>
</feature>
<dbReference type="SUPFAM" id="SSF48452">
    <property type="entry name" value="TPR-like"/>
    <property type="match status" value="2"/>
</dbReference>
<reference evidence="5 6" key="1">
    <citation type="journal article" date="2021" name="BMC Biol.">
        <title>Horizontally acquired antibacterial genes associated with adaptive radiation of ladybird beetles.</title>
        <authorList>
            <person name="Li H.S."/>
            <person name="Tang X.F."/>
            <person name="Huang Y.H."/>
            <person name="Xu Z.Y."/>
            <person name="Chen M.L."/>
            <person name="Du X.Y."/>
            <person name="Qiu B.Y."/>
            <person name="Chen P.T."/>
            <person name="Zhang W."/>
            <person name="Slipinski A."/>
            <person name="Escalona H.E."/>
            <person name="Waterhouse R.M."/>
            <person name="Zwick A."/>
            <person name="Pang H."/>
        </authorList>
    </citation>
    <scope>NUCLEOTIDE SEQUENCE [LARGE SCALE GENOMIC DNA]</scope>
    <source>
        <strain evidence="5">SYSU2018</strain>
    </source>
</reference>
<evidence type="ECO:0000256" key="3">
    <source>
        <dbReference type="SAM" id="MobiDB-lite"/>
    </source>
</evidence>
<proteinExistence type="inferred from homology"/>
<dbReference type="InterPro" id="IPR027523">
    <property type="entry name" value="CLU_prot"/>
</dbReference>
<feature type="compositionally biased region" description="Basic and acidic residues" evidence="3">
    <location>
        <begin position="9"/>
        <end position="41"/>
    </location>
</feature>
<evidence type="ECO:0000259" key="4">
    <source>
        <dbReference type="PROSITE" id="PS51823"/>
    </source>
</evidence>
<comment type="caution">
    <text evidence="5">The sequence shown here is derived from an EMBL/GenBank/DDBJ whole genome shotgun (WGS) entry which is preliminary data.</text>
</comment>
<accession>A0ABD2P3Q1</accession>
<dbReference type="InterPro" id="IPR023231">
    <property type="entry name" value="GSKIP_dom_sf"/>
</dbReference>
<dbReference type="Pfam" id="PF05303">
    <property type="entry name" value="GSKIP_dom"/>
    <property type="match status" value="1"/>
</dbReference>
<comment type="similarity">
    <text evidence="2">Belongs to the CLU family.</text>
</comment>
<dbReference type="HAMAP" id="MF_03013">
    <property type="entry name" value="CLU"/>
    <property type="match status" value="1"/>
</dbReference>
<dbReference type="EMBL" id="JABFTP020000165">
    <property type="protein sequence ID" value="KAL3285324.1"/>
    <property type="molecule type" value="Genomic_DNA"/>
</dbReference>
<dbReference type="InterPro" id="IPR028275">
    <property type="entry name" value="CLU_N"/>
</dbReference>
<dbReference type="InterPro" id="IPR025697">
    <property type="entry name" value="CLU_dom"/>
</dbReference>
<dbReference type="InterPro" id="IPR011990">
    <property type="entry name" value="TPR-like_helical_dom_sf"/>
</dbReference>
<comment type="subcellular location">
    <subcellularLocation>
        <location evidence="2">Cytoplasm</location>
    </subcellularLocation>
</comment>
<protein>
    <recommendedName>
        <fullName evidence="2">Clustered mitochondria protein homolog</fullName>
    </recommendedName>
</protein>
<dbReference type="PROSITE" id="PS51823">
    <property type="entry name" value="CLU"/>
    <property type="match status" value="1"/>
</dbReference>
<evidence type="ECO:0000256" key="2">
    <source>
        <dbReference type="HAMAP-Rule" id="MF_03013"/>
    </source>
</evidence>
<keyword evidence="1 2" id="KW-0963">Cytoplasm</keyword>
<dbReference type="GO" id="GO:0003723">
    <property type="term" value="F:RNA binding"/>
    <property type="evidence" value="ECO:0007669"/>
    <property type="project" value="UniProtKB-KW"/>
</dbReference>
<organism evidence="5 6">
    <name type="scientific">Cryptolaemus montrouzieri</name>
    <dbReference type="NCBI Taxonomy" id="559131"/>
    <lineage>
        <taxon>Eukaryota</taxon>
        <taxon>Metazoa</taxon>
        <taxon>Ecdysozoa</taxon>
        <taxon>Arthropoda</taxon>
        <taxon>Hexapoda</taxon>
        <taxon>Insecta</taxon>
        <taxon>Pterygota</taxon>
        <taxon>Neoptera</taxon>
        <taxon>Endopterygota</taxon>
        <taxon>Coleoptera</taxon>
        <taxon>Polyphaga</taxon>
        <taxon>Cucujiformia</taxon>
        <taxon>Coccinelloidea</taxon>
        <taxon>Coccinellidae</taxon>
        <taxon>Scymninae</taxon>
        <taxon>Scymnini</taxon>
        <taxon>Cryptolaemus</taxon>
    </lineage>
</organism>
<dbReference type="GO" id="GO:0005737">
    <property type="term" value="C:cytoplasm"/>
    <property type="evidence" value="ECO:0007669"/>
    <property type="project" value="UniProtKB-SubCell"/>
</dbReference>
<dbReference type="Gene3D" id="3.30.2280.10">
    <property type="entry name" value="Hypothetical protein (hspc210)"/>
    <property type="match status" value="1"/>
</dbReference>
<dbReference type="CDD" id="cd15466">
    <property type="entry name" value="CLU-central"/>
    <property type="match status" value="1"/>
</dbReference>
<comment type="function">
    <text evidence="2">mRNA-binding protein involved in proper cytoplasmic distribution of mitochondria.</text>
</comment>
<dbReference type="Proteomes" id="UP001516400">
    <property type="component" value="Unassembled WGS sequence"/>
</dbReference>
<keyword evidence="6" id="KW-1185">Reference proteome</keyword>
<sequence>MAQGSTENDPSKKNANNKDSEKKEVTAAGKFHENKNEEIEKVVINNDQAIESEKETKFAKDVEEKEKDESEDNKKKDDIFIQDIGFSVKIVAPGAEIFDIQVSSMELVQEIHQLLMDREDTCHRTCFSLQLDGNTLDNFAELKNIEGLKENSIIKVVEEPYTMREARIHVRHVRDLLKSLGPADSYNGVECCSLSFLNTVTQGDILEKKRMRPESVDCTPPDYIMPDSKDRPLTALQPQLKDQKAPLCVKILTTSAWNPPPGNRKVHGDLMYLYVVTLEDKHYHISACSRGFYINQSTAEEFNPKPASPSHLCHSLIELLNQISPQFKRNFSLLQKKRSQRHPFERVATPYQLYAWTAPLIEHTVDAIRAEDTFSSKLGYEEHIPGQTRDWNEELQTTRELPRKSLPERLLRERAIFKVHSDFVAAATRGAMAVIDGNVMAINPGEEAKMQMFIWNNIFFSLGFDVRDHYKELGGDAAAFVAPRNDLQGVRVYSAVDLPGLYTLGTVVIDYRGYRVTAQSIIPGILEREQEQSVVYGSIDFGKTVLSHPKYLDLLNKAGQQLKILPHHVINDKGEAVELCSSVECKGIIGNDGRHYILDLLRTFPPDVNFLKLENDELVREVKLLGFPIEHKHKLCCLRQELIDSFIDSRYMMFIKFAAYHLQQLNLRKAEDRQGKDKSIDSGVDDDENKGDDHILDENKKDETTEKDNKLKKGQIEEEEAKKIVERVTGTTKIELEESTKDIVKTAAVAVGSLKETEFDIRFNPDVYSAGIKHCDSLDPPITKQRQLVKDAAEFLLTIQIPTFIRDCLDHSSAPMDGTTLSESMHTRGINIRYLGKVTNLLGKVKQLEYLYSIGVAELILRSAKHIFTTYLQGCEMMNLSVAISHFLNCFLYSGPIVNPLQGVDEFHSRNNKKRNKRRGRSNPLSCNDNNEWASLTPKSLWNQLKQEAKAYYDFDLVCSDVESALEQYSLQKISLLRGFCIKTGIQILLRDYNFETKNKPIFYEEDIQNIFPIVKHINPRATDAYNFYTTGQNKIQQGYLKDGYELISEALNLLNNVYGAMHPEIAQCLRMIARLNYIMGEHTEAMAYQQKAVLMSERVNGIDHPCTITEYAHLALYCFANSQISTALKLLYRARYLAILVCGENHPEVALLDSNISLILHAVGEYELSLRFLEKALALNIKYYGAKSMKVAVNYHLVARTQSCMGNFRSALNNEKEAYTIYKQQLGENHEKTKESSECLKHLTQQAVVLQKKMNEIYTGKNGSSLPPIQIQPPSMGSVLDMLNVINGILFVQISHEDIEHFKAEIEKRQQIEEAENQDEIKLEAIENH</sequence>
<dbReference type="PANTHER" id="PTHR12601">
    <property type="entry name" value="EUKARYOTIC TRANSLATION INITIATION FACTOR 3 SUBUNIT EIF-3"/>
    <property type="match status" value="1"/>
</dbReference>
<name>A0ABD2P3Q1_9CUCU</name>
<dbReference type="SUPFAM" id="SSF103107">
    <property type="entry name" value="Hypothetical protein c14orf129, hspc210"/>
    <property type="match status" value="1"/>
</dbReference>
<evidence type="ECO:0000313" key="6">
    <source>
        <dbReference type="Proteomes" id="UP001516400"/>
    </source>
</evidence>
<keyword evidence="2" id="KW-0694">RNA-binding</keyword>
<dbReference type="InterPro" id="IPR007967">
    <property type="entry name" value="GSKIP_dom"/>
</dbReference>
<dbReference type="InterPro" id="IPR033646">
    <property type="entry name" value="CLU-central"/>
</dbReference>
<evidence type="ECO:0000313" key="5">
    <source>
        <dbReference type="EMBL" id="KAL3285324.1"/>
    </source>
</evidence>
<dbReference type="Gene3D" id="1.25.40.10">
    <property type="entry name" value="Tetratricopeptide repeat domain"/>
    <property type="match status" value="1"/>
</dbReference>
<feature type="compositionally biased region" description="Basic and acidic residues" evidence="3">
    <location>
        <begin position="51"/>
        <end position="74"/>
    </location>
</feature>
<gene>
    <name evidence="5" type="ORF">HHI36_019433</name>
</gene>
<dbReference type="GO" id="GO:0007005">
    <property type="term" value="P:mitochondrion organization"/>
    <property type="evidence" value="ECO:0007669"/>
    <property type="project" value="UniProtKB-UniRule"/>
</dbReference>
<dbReference type="PANTHER" id="PTHR12601:SF6">
    <property type="entry name" value="CLUSTERED MITOCHONDRIA PROTEIN HOMOLOG"/>
    <property type="match status" value="1"/>
</dbReference>
<feature type="region of interest" description="Disordered" evidence="3">
    <location>
        <begin position="673"/>
        <end position="714"/>
    </location>
</feature>
<dbReference type="FunFam" id="1.25.40.10:FF:000099">
    <property type="entry name" value="Clustered mitochondria protein homolog"/>
    <property type="match status" value="1"/>
</dbReference>
<dbReference type="FunFam" id="3.30.2280.10:FF:000001">
    <property type="entry name" value="Clustered mitochondria (CluA/CLU1) homolog"/>
    <property type="match status" value="1"/>
</dbReference>
<dbReference type="Pfam" id="PF13374">
    <property type="entry name" value="TPR_10"/>
    <property type="match status" value="1"/>
</dbReference>
<evidence type="ECO:0000256" key="1">
    <source>
        <dbReference type="ARBA" id="ARBA00022490"/>
    </source>
</evidence>
<feature type="region of interest" description="Disordered" evidence="3">
    <location>
        <begin position="1"/>
        <end position="74"/>
    </location>
</feature>
<dbReference type="Pfam" id="PF15044">
    <property type="entry name" value="CLU_N"/>
    <property type="match status" value="1"/>
</dbReference>
<dbReference type="Pfam" id="PF12807">
    <property type="entry name" value="eIF3_p135"/>
    <property type="match status" value="1"/>
</dbReference>